<dbReference type="EMBL" id="CAJOBJ010032480">
    <property type="protein sequence ID" value="CAF4280875.1"/>
    <property type="molecule type" value="Genomic_DNA"/>
</dbReference>
<gene>
    <name evidence="1" type="ORF">GIL414_LOCUS24977</name>
    <name evidence="2" type="ORF">GIL414_LOCUS61324</name>
</gene>
<reference evidence="1" key="1">
    <citation type="submission" date="2021-02" db="EMBL/GenBank/DDBJ databases">
        <authorList>
            <person name="Nowell W R."/>
        </authorList>
    </citation>
    <scope>NUCLEOTIDE SEQUENCE</scope>
</reference>
<feature type="non-terminal residue" evidence="1">
    <location>
        <position position="10"/>
    </location>
</feature>
<sequence>MDRNKGSCVK</sequence>
<name>A0A8S2TBC2_9BILA</name>
<accession>A0A8S2TBC2</accession>
<evidence type="ECO:0000313" key="3">
    <source>
        <dbReference type="Proteomes" id="UP000681720"/>
    </source>
</evidence>
<organism evidence="1 3">
    <name type="scientific">Rotaria magnacalcarata</name>
    <dbReference type="NCBI Taxonomy" id="392030"/>
    <lineage>
        <taxon>Eukaryota</taxon>
        <taxon>Metazoa</taxon>
        <taxon>Spiralia</taxon>
        <taxon>Gnathifera</taxon>
        <taxon>Rotifera</taxon>
        <taxon>Eurotatoria</taxon>
        <taxon>Bdelloidea</taxon>
        <taxon>Philodinida</taxon>
        <taxon>Philodinidae</taxon>
        <taxon>Rotaria</taxon>
    </lineage>
</organism>
<protein>
    <submittedName>
        <fullName evidence="1">Uncharacterized protein</fullName>
    </submittedName>
</protein>
<dbReference type="Proteomes" id="UP000681720">
    <property type="component" value="Unassembled WGS sequence"/>
</dbReference>
<dbReference type="EMBL" id="CAJOBJ010240552">
    <property type="protein sequence ID" value="CAF5074510.1"/>
    <property type="molecule type" value="Genomic_DNA"/>
</dbReference>
<proteinExistence type="predicted"/>
<evidence type="ECO:0000313" key="2">
    <source>
        <dbReference type="EMBL" id="CAF5074510.1"/>
    </source>
</evidence>
<evidence type="ECO:0000313" key="1">
    <source>
        <dbReference type="EMBL" id="CAF4280875.1"/>
    </source>
</evidence>
<comment type="caution">
    <text evidence="1">The sequence shown here is derived from an EMBL/GenBank/DDBJ whole genome shotgun (WGS) entry which is preliminary data.</text>
</comment>